<evidence type="ECO:0000256" key="1">
    <source>
        <dbReference type="SAM" id="MobiDB-lite"/>
    </source>
</evidence>
<dbReference type="Proteomes" id="UP000250369">
    <property type="component" value="Unassembled WGS sequence"/>
</dbReference>
<dbReference type="RefSeq" id="WP_113034843.1">
    <property type="nucleotide sequence ID" value="NZ_QMFB01000024.1"/>
</dbReference>
<organism evidence="2 3">
    <name type="scientific">Paenibacillus contaminans</name>
    <dbReference type="NCBI Taxonomy" id="450362"/>
    <lineage>
        <taxon>Bacteria</taxon>
        <taxon>Bacillati</taxon>
        <taxon>Bacillota</taxon>
        <taxon>Bacilli</taxon>
        <taxon>Bacillales</taxon>
        <taxon>Paenibacillaceae</taxon>
        <taxon>Paenibacillus</taxon>
    </lineage>
</organism>
<protein>
    <submittedName>
        <fullName evidence="2">DUF2292 domain-containing protein</fullName>
    </submittedName>
</protein>
<dbReference type="EMBL" id="QMFB01000024">
    <property type="protein sequence ID" value="RAV15358.1"/>
    <property type="molecule type" value="Genomic_DNA"/>
</dbReference>
<name>A0A329M6J3_9BACL</name>
<gene>
    <name evidence="2" type="ORF">DQG23_30655</name>
</gene>
<dbReference type="Pfam" id="PF10055">
    <property type="entry name" value="DUF2292"/>
    <property type="match status" value="1"/>
</dbReference>
<reference evidence="2 3" key="1">
    <citation type="journal article" date="2009" name="Int. J. Syst. Evol. Microbiol.">
        <title>Paenibacillus contaminans sp. nov., isolated from a contaminated laboratory plate.</title>
        <authorList>
            <person name="Chou J.H."/>
            <person name="Lee J.H."/>
            <person name="Lin M.C."/>
            <person name="Chang P.S."/>
            <person name="Arun A.B."/>
            <person name="Young C.C."/>
            <person name="Chen W.M."/>
        </authorList>
    </citation>
    <scope>NUCLEOTIDE SEQUENCE [LARGE SCALE GENOMIC DNA]</scope>
    <source>
        <strain evidence="2 3">CKOBP-6</strain>
    </source>
</reference>
<dbReference type="OrthoDB" id="2382414at2"/>
<evidence type="ECO:0000313" key="2">
    <source>
        <dbReference type="EMBL" id="RAV15358.1"/>
    </source>
</evidence>
<feature type="region of interest" description="Disordered" evidence="1">
    <location>
        <begin position="45"/>
        <end position="70"/>
    </location>
</feature>
<keyword evidence="3" id="KW-1185">Reference proteome</keyword>
<accession>A0A329M6J3</accession>
<dbReference type="AlphaFoldDB" id="A0A329M6J3"/>
<proteinExistence type="predicted"/>
<sequence length="70" mass="8021">MAKSFELDELWLNRIKDNLNGLAYGIVQIVVHDGQIVQIERTERQRFDAEAGRVQSKSAPPDSSNRRPKQ</sequence>
<comment type="caution">
    <text evidence="2">The sequence shown here is derived from an EMBL/GenBank/DDBJ whole genome shotgun (WGS) entry which is preliminary data.</text>
</comment>
<evidence type="ECO:0000313" key="3">
    <source>
        <dbReference type="Proteomes" id="UP000250369"/>
    </source>
</evidence>
<dbReference type="InterPro" id="IPR018743">
    <property type="entry name" value="DUF2292"/>
</dbReference>